<dbReference type="PANTHER" id="PTHR30619:SF1">
    <property type="entry name" value="RECOMBINATION PROTEIN 2"/>
    <property type="match status" value="1"/>
</dbReference>
<dbReference type="InterPro" id="IPR036866">
    <property type="entry name" value="RibonucZ/Hydroxyglut_hydro"/>
</dbReference>
<dbReference type="InterPro" id="IPR035681">
    <property type="entry name" value="ComA-like_MBL"/>
</dbReference>
<dbReference type="PANTHER" id="PTHR30619">
    <property type="entry name" value="DNA INTERNALIZATION/COMPETENCE PROTEIN COMEC/REC2"/>
    <property type="match status" value="1"/>
</dbReference>
<dbReference type="CDD" id="cd07731">
    <property type="entry name" value="ComA-like_MBL-fold"/>
    <property type="match status" value="1"/>
</dbReference>
<evidence type="ECO:0000313" key="4">
    <source>
        <dbReference type="Proteomes" id="UP000006919"/>
    </source>
</evidence>
<dbReference type="PROSITE" id="PS51257">
    <property type="entry name" value="PROKAR_LIPOPROTEIN"/>
    <property type="match status" value="1"/>
</dbReference>
<dbReference type="AlphaFoldDB" id="E6UGL5"/>
<feature type="domain" description="Metallo-beta-lactamase" evidence="2">
    <location>
        <begin position="56"/>
        <end position="241"/>
    </location>
</feature>
<sequence precursor="true">MERKMFMLKRFLCIGTAVLTALLSACTANKDKIDISEIGEGLTIYSFSAGKADAELIYSEDWAVLIDCGEKGFGKEIVAYMEENGIKKLDYLIITHFDKDHVGGAAKVLKECEVGTVLQSNSPKEGNEYENYLEALDKKGMTAQTVREVLNFTLGEATFTVDPPAQEVYDKDPSNNSSLITSVTLGDVDMLFAGDAENERLAEFNANNDKVYRFVKVPYHGHWQKQLKPFAEKIKADIAVITCSDEEPEDEETVSLFKKCGAEVFLTRKNAVIAKCDGKNIAAEYEK</sequence>
<evidence type="ECO:0000313" key="3">
    <source>
        <dbReference type="EMBL" id="ADU23138.1"/>
    </source>
</evidence>
<dbReference type="KEGG" id="ral:Rumal_2663"/>
<gene>
    <name evidence="3" type="ordered locus">Rumal_2663</name>
</gene>
<dbReference type="Pfam" id="PF00753">
    <property type="entry name" value="Lactamase_B"/>
    <property type="match status" value="1"/>
</dbReference>
<dbReference type="HOGENOM" id="CLU_010363_0_3_9"/>
<evidence type="ECO:0000256" key="1">
    <source>
        <dbReference type="SAM" id="SignalP"/>
    </source>
</evidence>
<dbReference type="STRING" id="697329.Rumal_2663"/>
<keyword evidence="1" id="KW-0732">Signal</keyword>
<dbReference type="Gene3D" id="3.60.15.10">
    <property type="entry name" value="Ribonuclease Z/Hydroxyacylglutathione hydrolase-like"/>
    <property type="match status" value="1"/>
</dbReference>
<dbReference type="Proteomes" id="UP000006919">
    <property type="component" value="Chromosome"/>
</dbReference>
<dbReference type="SUPFAM" id="SSF56281">
    <property type="entry name" value="Metallo-hydrolase/oxidoreductase"/>
    <property type="match status" value="1"/>
</dbReference>
<dbReference type="InterPro" id="IPR001279">
    <property type="entry name" value="Metallo-B-lactamas"/>
</dbReference>
<feature type="signal peptide" evidence="1">
    <location>
        <begin position="1"/>
        <end position="30"/>
    </location>
</feature>
<reference evidence="3 4" key="1">
    <citation type="journal article" date="2011" name="J. Bacteriol.">
        <title>Complete genome of the cellulolytic ruminal bacterium Ruminococcus albus 7.</title>
        <authorList>
            <person name="Suen G."/>
            <person name="Stevenson D.M."/>
            <person name="Bruce D.C."/>
            <person name="Chertkov O."/>
            <person name="Copeland A."/>
            <person name="Cheng J.F."/>
            <person name="Detter C."/>
            <person name="Detter J.C."/>
            <person name="Goodwin L.A."/>
            <person name="Han C.S."/>
            <person name="Hauser L.J."/>
            <person name="Ivanova N.N."/>
            <person name="Kyrpides N.C."/>
            <person name="Land M.L."/>
            <person name="Lapidus A."/>
            <person name="Lucas S."/>
            <person name="Ovchinnikova G."/>
            <person name="Pitluck S."/>
            <person name="Tapia R."/>
            <person name="Woyke T."/>
            <person name="Boyum J."/>
            <person name="Mead D."/>
            <person name="Weimer P.J."/>
        </authorList>
    </citation>
    <scope>NUCLEOTIDE SEQUENCE [LARGE SCALE GENOMIC DNA]</scope>
    <source>
        <strain evidence="4">ATCC 27210 / DSM 20455 / JCM 14654 / NCDO 2250 / 7</strain>
    </source>
</reference>
<accession>E6UGL5</accession>
<dbReference type="eggNOG" id="COG2333">
    <property type="taxonomic scope" value="Bacteria"/>
</dbReference>
<dbReference type="EMBL" id="CP002403">
    <property type="protein sequence ID" value="ADU23138.1"/>
    <property type="molecule type" value="Genomic_DNA"/>
</dbReference>
<dbReference type="RefSeq" id="WP_013499265.1">
    <property type="nucleotide sequence ID" value="NZ_JHYT01000019.1"/>
</dbReference>
<name>E6UGL5_RUMA7</name>
<protein>
    <submittedName>
        <fullName evidence="3">Metallo-beta-lactamase superfamily exported protein</fullName>
    </submittedName>
</protein>
<organism evidence="3 4">
    <name type="scientific">Ruminococcus albus (strain ATCC 27210 / DSM 20455 / JCM 14654 / NCDO 2250 / 7)</name>
    <dbReference type="NCBI Taxonomy" id="697329"/>
    <lineage>
        <taxon>Bacteria</taxon>
        <taxon>Bacillati</taxon>
        <taxon>Bacillota</taxon>
        <taxon>Clostridia</taxon>
        <taxon>Eubacteriales</taxon>
        <taxon>Oscillospiraceae</taxon>
        <taxon>Ruminococcus</taxon>
    </lineage>
</organism>
<dbReference type="InterPro" id="IPR052159">
    <property type="entry name" value="Competence_DNA_uptake"/>
</dbReference>
<feature type="chain" id="PRO_5003213026" evidence="1">
    <location>
        <begin position="31"/>
        <end position="287"/>
    </location>
</feature>
<proteinExistence type="predicted"/>
<evidence type="ECO:0000259" key="2">
    <source>
        <dbReference type="Pfam" id="PF00753"/>
    </source>
</evidence>